<dbReference type="RefSeq" id="WP_146008793.1">
    <property type="nucleotide sequence ID" value="NZ_NMQE01000839.1"/>
</dbReference>
<dbReference type="AlphaFoldDB" id="A0A2N6L5Q8"/>
<proteinExistence type="predicted"/>
<accession>A0A2N6L5Q8</accession>
<reference evidence="1 2" key="1">
    <citation type="submission" date="2017-07" db="EMBL/GenBank/DDBJ databases">
        <title>Genomes of Fischerella (Mastigocladus) sp. strains.</title>
        <authorList>
            <person name="Miller S.R."/>
        </authorList>
    </citation>
    <scope>NUCLEOTIDE SEQUENCE [LARGE SCALE GENOMIC DNA]</scope>
    <source>
        <strain evidence="1 2">CCMEE 5318</strain>
    </source>
</reference>
<organism evidence="1 2">
    <name type="scientific">Fischerella thermalis CCMEE 5318</name>
    <dbReference type="NCBI Taxonomy" id="2019666"/>
    <lineage>
        <taxon>Bacteria</taxon>
        <taxon>Bacillati</taxon>
        <taxon>Cyanobacteriota</taxon>
        <taxon>Cyanophyceae</taxon>
        <taxon>Nostocales</taxon>
        <taxon>Hapalosiphonaceae</taxon>
        <taxon>Fischerella</taxon>
    </lineage>
</organism>
<evidence type="ECO:0000313" key="1">
    <source>
        <dbReference type="EMBL" id="PMB17209.1"/>
    </source>
</evidence>
<protein>
    <submittedName>
        <fullName evidence="1">Uncharacterized protein</fullName>
    </submittedName>
</protein>
<gene>
    <name evidence="1" type="ORF">CEN46_24085</name>
</gene>
<evidence type="ECO:0000313" key="2">
    <source>
        <dbReference type="Proteomes" id="UP000235081"/>
    </source>
</evidence>
<sequence>MPHLSKSQAVVLAMGRFGIVMSQSSGLTTVSVFLAELLGKKENTVRQQLREWLRDAEDKTKTKNGRATLEVTSCFSPLLSWILSLWPESQKRLALAADASTLSDRFIVLRFWQVSVGGEVDANLPIM</sequence>
<comment type="caution">
    <text evidence="1">The sequence shown here is derived from an EMBL/GenBank/DDBJ whole genome shotgun (WGS) entry which is preliminary data.</text>
</comment>
<dbReference type="EMBL" id="NMQE01000839">
    <property type="protein sequence ID" value="PMB17209.1"/>
    <property type="molecule type" value="Genomic_DNA"/>
</dbReference>
<name>A0A2N6L5Q8_9CYAN</name>
<dbReference type="Proteomes" id="UP000235081">
    <property type="component" value="Unassembled WGS sequence"/>
</dbReference>